<proteinExistence type="predicted"/>
<protein>
    <recommendedName>
        <fullName evidence="4">Ig-like domain-containing protein</fullName>
    </recommendedName>
</protein>
<feature type="chain" id="PRO_5021906550" description="Ig-like domain-containing protein" evidence="1">
    <location>
        <begin position="22"/>
        <end position="823"/>
    </location>
</feature>
<reference evidence="2 3" key="1">
    <citation type="submission" date="2019-07" db="EMBL/GenBank/DDBJ databases">
        <title>Whole genome shotgun sequence of Terrabacter aerolatus NBRC 106305.</title>
        <authorList>
            <person name="Hosoyama A."/>
            <person name="Uohara A."/>
            <person name="Ohji S."/>
            <person name="Ichikawa N."/>
        </authorList>
    </citation>
    <scope>NUCLEOTIDE SEQUENCE [LARGE SCALE GENOMIC DNA]</scope>
    <source>
        <strain evidence="2 3">NBRC 106305</strain>
    </source>
</reference>
<gene>
    <name evidence="2" type="ORF">TAE01_25440</name>
</gene>
<evidence type="ECO:0000313" key="2">
    <source>
        <dbReference type="EMBL" id="GEO30734.1"/>
    </source>
</evidence>
<keyword evidence="1" id="KW-0732">Signal</keyword>
<evidence type="ECO:0000256" key="1">
    <source>
        <dbReference type="SAM" id="SignalP"/>
    </source>
</evidence>
<dbReference type="OrthoDB" id="3764858at2"/>
<name>A0A512D2R1_9MICO</name>
<dbReference type="AlphaFoldDB" id="A0A512D2R1"/>
<dbReference type="EMBL" id="BJYX01000013">
    <property type="protein sequence ID" value="GEO30734.1"/>
    <property type="molecule type" value="Genomic_DNA"/>
</dbReference>
<comment type="caution">
    <text evidence="2">The sequence shown here is derived from an EMBL/GenBank/DDBJ whole genome shotgun (WGS) entry which is preliminary data.</text>
</comment>
<accession>A0A512D2R1</accession>
<feature type="signal peptide" evidence="1">
    <location>
        <begin position="1"/>
        <end position="21"/>
    </location>
</feature>
<organism evidence="2 3">
    <name type="scientific">Terrabacter aerolatus</name>
    <dbReference type="NCBI Taxonomy" id="422442"/>
    <lineage>
        <taxon>Bacteria</taxon>
        <taxon>Bacillati</taxon>
        <taxon>Actinomycetota</taxon>
        <taxon>Actinomycetes</taxon>
        <taxon>Micrococcales</taxon>
        <taxon>Intrasporangiaceae</taxon>
        <taxon>Terrabacter</taxon>
    </lineage>
</organism>
<keyword evidence="3" id="KW-1185">Reference proteome</keyword>
<evidence type="ECO:0008006" key="4">
    <source>
        <dbReference type="Google" id="ProtNLM"/>
    </source>
</evidence>
<dbReference type="RefSeq" id="WP_147066970.1">
    <property type="nucleotide sequence ID" value="NZ_BAAARO010000021.1"/>
</dbReference>
<sequence>MVASAALALSGALFLAPSALAVHELNLLELDGNAVTNGAQNATTHAPDDWDEVCRAVTATAATPLCTAAGALATSNTAAAWADDGAQNATIFTGGGSKDPLPLSGWASKDQLGGLPDKDNLQHAFAARYSVPKNTTSCKAPATAANCEVLYFGSDRFDNSGDAQQGFWFFQNTVKVDPTTGAFVDSKGNPAQHKDGDLLILSDFSNGGTTSTINIYRWTGSASSGTLTLLNGSASAECGTSTNDVFCGLVNPNNATAAPWPFKDKSGNSSYLNGEFYEGGVNLSDPAINLGGECFSSFAAETRSSTSTTATLKDFVLGQFALCSASMTTTPSADETPSGAVSPGTPVTDTAVVAFKGSTVLPTGNVTFFLCGPIATGNCVAPAGTQVGSPVALAAASPPVAGQVQATSSAVNTSTKALVPGRYCFRASYAGDSNYPDALTETNSAAECFVVRTIPTTTVTTPSDSSGVAIPNPTTTGVPLGTSLFDRAVVTGTAVGGTPTGAVNFFVCNPNQLTSGACAAGTGTAVTGNPKTLSAVASSSPPAAAAVSGAVTGSIAGVWCFRATYVPSGSTYDPSDDTGSTTECVKVNPDSTTTVTTPQVSGSPISGNVAVNTSVTDHAVVTGTAAGGAPAGSVDFYICNPSQVTANGGTCNTGGTATPAQPGKPLSAVTGTNTATADSNAVVADVVGTWCFRAEYKSSTDNYTNSSDSRVSECFTVSDTTGATSAQTWLPNDSATITSVGGTALKGSIAFTLYDSPDCTGTVLRATETVPVDQASPATKSTSNTTVSVGTSKTVSWKVVFTSTNDLVSGSNHCESTQLTITN</sequence>
<dbReference type="Proteomes" id="UP000321534">
    <property type="component" value="Unassembled WGS sequence"/>
</dbReference>
<evidence type="ECO:0000313" key="3">
    <source>
        <dbReference type="Proteomes" id="UP000321534"/>
    </source>
</evidence>